<evidence type="ECO:0000256" key="5">
    <source>
        <dbReference type="ARBA" id="ARBA00023242"/>
    </source>
</evidence>
<keyword evidence="2" id="KW-0479">Metal-binding</keyword>
<dbReference type="SUPFAM" id="SSF53098">
    <property type="entry name" value="Ribonuclease H-like"/>
    <property type="match status" value="1"/>
</dbReference>
<keyword evidence="5" id="KW-0539">Nucleus</keyword>
<keyword evidence="8" id="KW-1185">Reference proteome</keyword>
<comment type="subcellular location">
    <subcellularLocation>
        <location evidence="1">Nucleus</location>
    </subcellularLocation>
</comment>
<name>A0A219APF6_METCM</name>
<evidence type="ECO:0000259" key="6">
    <source>
        <dbReference type="Pfam" id="PF05699"/>
    </source>
</evidence>
<reference evidence="7 8" key="1">
    <citation type="journal article" date="2016" name="PLoS Pathog.">
        <title>Biosynthesis of antibiotic leucinostatins in bio-control fungus Purpureocillium lilacinum and their inhibition on phytophthora revealed by genome mining.</title>
        <authorList>
            <person name="Wang G."/>
            <person name="Liu Z."/>
            <person name="Lin R."/>
            <person name="Li E."/>
            <person name="Mao Z."/>
            <person name="Ling J."/>
            <person name="Yang Y."/>
            <person name="Yin W.B."/>
            <person name="Xie B."/>
        </authorList>
    </citation>
    <scope>NUCLEOTIDE SEQUENCE [LARGE SCALE GENOMIC DNA]</scope>
    <source>
        <strain evidence="7">170</strain>
    </source>
</reference>
<dbReference type="PANTHER" id="PTHR46481:SF10">
    <property type="entry name" value="ZINC FINGER BED DOMAIN-CONTAINING PROTEIN 39"/>
    <property type="match status" value="1"/>
</dbReference>
<dbReference type="PANTHER" id="PTHR46481">
    <property type="entry name" value="ZINC FINGER BED DOMAIN-CONTAINING PROTEIN 4"/>
    <property type="match status" value="1"/>
</dbReference>
<keyword evidence="4" id="KW-0862">Zinc</keyword>
<evidence type="ECO:0000256" key="4">
    <source>
        <dbReference type="ARBA" id="ARBA00022833"/>
    </source>
</evidence>
<feature type="domain" description="HAT C-terminal dimerisation" evidence="6">
    <location>
        <begin position="694"/>
        <end position="752"/>
    </location>
</feature>
<dbReference type="InterPro" id="IPR008906">
    <property type="entry name" value="HATC_C_dom"/>
</dbReference>
<evidence type="ECO:0000256" key="3">
    <source>
        <dbReference type="ARBA" id="ARBA00022771"/>
    </source>
</evidence>
<dbReference type="OrthoDB" id="4961446at2759"/>
<evidence type="ECO:0000313" key="7">
    <source>
        <dbReference type="EMBL" id="OWT42479.1"/>
    </source>
</evidence>
<dbReference type="RefSeq" id="XP_022284993.1">
    <property type="nucleotide sequence ID" value="XM_022430056.1"/>
</dbReference>
<dbReference type="GO" id="GO:0046983">
    <property type="term" value="F:protein dimerization activity"/>
    <property type="evidence" value="ECO:0007669"/>
    <property type="project" value="InterPro"/>
</dbReference>
<proteinExistence type="predicted"/>
<dbReference type="GO" id="GO:0005634">
    <property type="term" value="C:nucleus"/>
    <property type="evidence" value="ECO:0007669"/>
    <property type="project" value="UniProtKB-SubCell"/>
</dbReference>
<dbReference type="GeneID" id="33937215"/>
<organism evidence="7 8">
    <name type="scientific">Pochonia chlamydosporia 170</name>
    <dbReference type="NCBI Taxonomy" id="1380566"/>
    <lineage>
        <taxon>Eukaryota</taxon>
        <taxon>Fungi</taxon>
        <taxon>Dikarya</taxon>
        <taxon>Ascomycota</taxon>
        <taxon>Pezizomycotina</taxon>
        <taxon>Sordariomycetes</taxon>
        <taxon>Hypocreomycetidae</taxon>
        <taxon>Hypocreales</taxon>
        <taxon>Clavicipitaceae</taxon>
        <taxon>Pochonia</taxon>
    </lineage>
</organism>
<dbReference type="Proteomes" id="UP000078397">
    <property type="component" value="Unassembled WGS sequence"/>
</dbReference>
<dbReference type="AlphaFoldDB" id="A0A219APF6"/>
<dbReference type="InterPro" id="IPR052035">
    <property type="entry name" value="ZnF_BED_domain_contain"/>
</dbReference>
<dbReference type="EMBL" id="LSBJ02000015">
    <property type="protein sequence ID" value="OWT42479.1"/>
    <property type="molecule type" value="Genomic_DNA"/>
</dbReference>
<dbReference type="KEGG" id="pchm:VFPPC_18450"/>
<evidence type="ECO:0000256" key="2">
    <source>
        <dbReference type="ARBA" id="ARBA00022723"/>
    </source>
</evidence>
<gene>
    <name evidence="7" type="ORF">VFPPC_18450</name>
</gene>
<sequence>MSEFSPPPPLHGQPHAESQFENMVDIESSPCPRRSVSSSSLSATPSSFFSTGPLLPAREIDLEASPSHSEIASFPHHIFKHSLRFATPPKTKPSRKAWWWKKGLRVKEKGGNERLRWICRLCARRKCRLPLDYNFASDGTANIERHLLKRHGIYDVSGNKTKPISVSENLATAYNINTGSNNGQTVLYNMLSKVGKSNTLDELLIEWVTSENLPFRVVESSCFQNIVLHLNPAFKGRLPSAMVLRDRLDSLYKQAQGPVTELLATARGRIHIGVIASYFLGCPQSKEDTVERILQKRWQVCLQTDFGIGASRLGYFVLDNARNNDTAVAALADEFNFDPGHRRLRCLGHILNLVVKQLIFGATANAMETEDDADFDFDTASDELKKWRKRGPVGPLHNFVGAINNSPQLVQLLLEWQKEDIASGKLGYIDDITGKIRKPLMPVSDNETRWNSRYRMMQRAKLLRSYFSRLVIYIQEQWECDRLRKKGIKKPTILDDKLEDSDWDIIEAFLKVLGAFDALSTRLQGNGETDEDGHIRSGAFWEYFQSFEFLLNHLEKLKMNVDLVDGLESKSVNIVRSHINLAWEKLDSYYQKLCPPAYAAAIVLHPCYGWAALAKYFKGNPNAKEWLVEYKHSVKKLWEKDYQNMPLESPHTASLKSIPHKRRSEFETFLDLAMEDDEDDTVAMDGGIDPFLDEYERYCRTWKRADPQLYRENPYLWWKAREKEYPRLSRMASNVLSIPAMSAQTEREFSRDPINYTTYTG</sequence>
<keyword evidence="3" id="KW-0863">Zinc-finger</keyword>
<protein>
    <recommendedName>
        <fullName evidence="6">HAT C-terminal dimerisation domain-containing protein</fullName>
    </recommendedName>
</protein>
<dbReference type="STRING" id="1380566.A0A219APF6"/>
<comment type="caution">
    <text evidence="7">The sequence shown here is derived from an EMBL/GenBank/DDBJ whole genome shotgun (WGS) entry which is preliminary data.</text>
</comment>
<accession>A0A219APF6</accession>
<evidence type="ECO:0000256" key="1">
    <source>
        <dbReference type="ARBA" id="ARBA00004123"/>
    </source>
</evidence>
<dbReference type="GO" id="GO:0008270">
    <property type="term" value="F:zinc ion binding"/>
    <property type="evidence" value="ECO:0007669"/>
    <property type="project" value="UniProtKB-KW"/>
</dbReference>
<evidence type="ECO:0000313" key="8">
    <source>
        <dbReference type="Proteomes" id="UP000078397"/>
    </source>
</evidence>
<dbReference type="InterPro" id="IPR012337">
    <property type="entry name" value="RNaseH-like_sf"/>
</dbReference>
<dbReference type="Pfam" id="PF05699">
    <property type="entry name" value="Dimer_Tnp_hAT"/>
    <property type="match status" value="1"/>
</dbReference>